<dbReference type="EMBL" id="BQNB010014811">
    <property type="protein sequence ID" value="GJT32664.1"/>
    <property type="molecule type" value="Genomic_DNA"/>
</dbReference>
<name>A0ABQ5D753_9ASTR</name>
<evidence type="ECO:0000256" key="1">
    <source>
        <dbReference type="SAM" id="Coils"/>
    </source>
</evidence>
<proteinExistence type="predicted"/>
<reference evidence="3" key="2">
    <citation type="submission" date="2022-01" db="EMBL/GenBank/DDBJ databases">
        <authorList>
            <person name="Yamashiro T."/>
            <person name="Shiraishi A."/>
            <person name="Satake H."/>
            <person name="Nakayama K."/>
        </authorList>
    </citation>
    <scope>NUCLEOTIDE SEQUENCE</scope>
</reference>
<evidence type="ECO:0000313" key="3">
    <source>
        <dbReference type="EMBL" id="GJT32664.1"/>
    </source>
</evidence>
<keyword evidence="1" id="KW-0175">Coiled coil</keyword>
<comment type="caution">
    <text evidence="3">The sequence shown here is derived from an EMBL/GenBank/DDBJ whole genome shotgun (WGS) entry which is preliminary data.</text>
</comment>
<keyword evidence="4" id="KW-1185">Reference proteome</keyword>
<sequence>MSQQNTNPFGDDNAVREGGHNGEILTQEYVRKITEEASEDDHFTRGPWLSAVQYLAAEMLTQEYVRKITEEASEDDHFTRGPWLSAVQYLAAEGSIATGCFGELKTFIKNGKLEKVVAVIKSCTPNMLARLLPHFEHVYLQNTPNRPSTNQSRSRLPYVGEFMPNDPQKRLNLSKPKLPNGETPAGFRGGVRWWQRPETKQSKRYLFYNPLKESVEGQSQLLTSSDDASEVVSNVVSKDDNNENAEVHIEKEHHTSLGSNLLDNADSTVELKRLKKEMKTMEAALLGAARQAQAKADEIAKLMNENEHLKSIISEKSKSYEADIESLREEYHQRASALERKILRFSWILALLAISLVICEV</sequence>
<dbReference type="PANTHER" id="PTHR47347">
    <property type="entry name" value="GOLGIN CANDIDATE 5"/>
    <property type="match status" value="1"/>
</dbReference>
<reference evidence="3" key="1">
    <citation type="journal article" date="2022" name="Int. J. Mol. Sci.">
        <title>Draft Genome of Tanacetum Coccineum: Genomic Comparison of Closely Related Tanacetum-Family Plants.</title>
        <authorList>
            <person name="Yamashiro T."/>
            <person name="Shiraishi A."/>
            <person name="Nakayama K."/>
            <person name="Satake H."/>
        </authorList>
    </citation>
    <scope>NUCLEOTIDE SEQUENCE</scope>
</reference>
<dbReference type="Proteomes" id="UP001151760">
    <property type="component" value="Unassembled WGS sequence"/>
</dbReference>
<protein>
    <submittedName>
        <fullName evidence="3">Uncharacterized protein</fullName>
    </submittedName>
</protein>
<feature type="coiled-coil region" evidence="1">
    <location>
        <begin position="264"/>
        <end position="330"/>
    </location>
</feature>
<accession>A0ABQ5D753</accession>
<evidence type="ECO:0000256" key="2">
    <source>
        <dbReference type="SAM" id="MobiDB-lite"/>
    </source>
</evidence>
<dbReference type="PANTHER" id="PTHR47347:SF2">
    <property type="entry name" value="GOLGIN CANDIDATE 5"/>
    <property type="match status" value="1"/>
</dbReference>
<gene>
    <name evidence="3" type="ORF">Tco_0923083</name>
</gene>
<organism evidence="3 4">
    <name type="scientific">Tanacetum coccineum</name>
    <dbReference type="NCBI Taxonomy" id="301880"/>
    <lineage>
        <taxon>Eukaryota</taxon>
        <taxon>Viridiplantae</taxon>
        <taxon>Streptophyta</taxon>
        <taxon>Embryophyta</taxon>
        <taxon>Tracheophyta</taxon>
        <taxon>Spermatophyta</taxon>
        <taxon>Magnoliopsida</taxon>
        <taxon>eudicotyledons</taxon>
        <taxon>Gunneridae</taxon>
        <taxon>Pentapetalae</taxon>
        <taxon>asterids</taxon>
        <taxon>campanulids</taxon>
        <taxon>Asterales</taxon>
        <taxon>Asteraceae</taxon>
        <taxon>Asteroideae</taxon>
        <taxon>Anthemideae</taxon>
        <taxon>Anthemidinae</taxon>
        <taxon>Tanacetum</taxon>
    </lineage>
</organism>
<feature type="region of interest" description="Disordered" evidence="2">
    <location>
        <begin position="1"/>
        <end position="21"/>
    </location>
</feature>
<evidence type="ECO:0000313" key="4">
    <source>
        <dbReference type="Proteomes" id="UP001151760"/>
    </source>
</evidence>